<feature type="region of interest" description="Disordered" evidence="1">
    <location>
        <begin position="105"/>
        <end position="155"/>
    </location>
</feature>
<reference evidence="2 3" key="1">
    <citation type="journal article" date="2015" name="Plant Cell">
        <title>Oil accumulation by the oleaginous diatom Fistulifera solaris as revealed by the genome and transcriptome.</title>
        <authorList>
            <person name="Tanaka T."/>
            <person name="Maeda Y."/>
            <person name="Veluchamy A."/>
            <person name="Tanaka M."/>
            <person name="Abida H."/>
            <person name="Marechal E."/>
            <person name="Bowler C."/>
            <person name="Muto M."/>
            <person name="Sunaga Y."/>
            <person name="Tanaka M."/>
            <person name="Yoshino T."/>
            <person name="Taniguchi T."/>
            <person name="Fukuda Y."/>
            <person name="Nemoto M."/>
            <person name="Matsumoto M."/>
            <person name="Wong P.S."/>
            <person name="Aburatani S."/>
            <person name="Fujibuchi W."/>
        </authorList>
    </citation>
    <scope>NUCLEOTIDE SEQUENCE [LARGE SCALE GENOMIC DNA]</scope>
    <source>
        <strain evidence="2 3">JPCC DA0580</strain>
    </source>
</reference>
<feature type="compositionally biased region" description="Polar residues" evidence="1">
    <location>
        <begin position="37"/>
        <end position="48"/>
    </location>
</feature>
<name>A0A1Z5KGS9_FISSO</name>
<sequence length="240" mass="26389">MRDDDDEGPKSLHRSASSISSRTSTRRSASRRLGALNTVSRTSSTPTLSGHRHLNGLPRSRSLLGSEIRSGQQNATWDDDDDESLPSKNNGSLADFLRQQNAAIHYNNQKSKSRRLPSTSSSVTSRSTQDPPAHSNSQSADVPRPKSERSDSISDLRKSLTEEYVAHSRRPVLQKASSKKRLIHSSVLDFFPLDTSCVLTQEKIHSHVVQMGLVTEEQLHKIVAAGFHFSVTDHAVPSSG</sequence>
<dbReference type="EMBL" id="BDSP01000225">
    <property type="protein sequence ID" value="GAX25503.1"/>
    <property type="molecule type" value="Genomic_DNA"/>
</dbReference>
<evidence type="ECO:0000256" key="1">
    <source>
        <dbReference type="SAM" id="MobiDB-lite"/>
    </source>
</evidence>
<feature type="compositionally biased region" description="Low complexity" evidence="1">
    <location>
        <begin position="116"/>
        <end position="128"/>
    </location>
</feature>
<feature type="region of interest" description="Disordered" evidence="1">
    <location>
        <begin position="1"/>
        <end position="92"/>
    </location>
</feature>
<gene>
    <name evidence="2" type="ORF">FisN_12Lh040</name>
</gene>
<feature type="compositionally biased region" description="Low complexity" evidence="1">
    <location>
        <begin position="14"/>
        <end position="23"/>
    </location>
</feature>
<dbReference type="InParanoid" id="A0A1Z5KGS9"/>
<protein>
    <submittedName>
        <fullName evidence="2">Uncharacterized protein</fullName>
    </submittedName>
</protein>
<keyword evidence="3" id="KW-1185">Reference proteome</keyword>
<comment type="caution">
    <text evidence="2">The sequence shown here is derived from an EMBL/GenBank/DDBJ whole genome shotgun (WGS) entry which is preliminary data.</text>
</comment>
<accession>A0A1Z5KGS9</accession>
<organism evidence="2 3">
    <name type="scientific">Fistulifera solaris</name>
    <name type="common">Oleaginous diatom</name>
    <dbReference type="NCBI Taxonomy" id="1519565"/>
    <lineage>
        <taxon>Eukaryota</taxon>
        <taxon>Sar</taxon>
        <taxon>Stramenopiles</taxon>
        <taxon>Ochrophyta</taxon>
        <taxon>Bacillariophyta</taxon>
        <taxon>Bacillariophyceae</taxon>
        <taxon>Bacillariophycidae</taxon>
        <taxon>Naviculales</taxon>
        <taxon>Naviculaceae</taxon>
        <taxon>Fistulifera</taxon>
    </lineage>
</organism>
<feature type="compositionally biased region" description="Basic and acidic residues" evidence="1">
    <location>
        <begin position="143"/>
        <end position="155"/>
    </location>
</feature>
<proteinExistence type="predicted"/>
<dbReference type="Proteomes" id="UP000198406">
    <property type="component" value="Unassembled WGS sequence"/>
</dbReference>
<dbReference type="AlphaFoldDB" id="A0A1Z5KGS9"/>
<evidence type="ECO:0000313" key="3">
    <source>
        <dbReference type="Proteomes" id="UP000198406"/>
    </source>
</evidence>
<evidence type="ECO:0000313" key="2">
    <source>
        <dbReference type="EMBL" id="GAX25503.1"/>
    </source>
</evidence>